<dbReference type="PANTHER" id="PTHR33653">
    <property type="entry name" value="RIBONUCLEASE VAPC2"/>
    <property type="match status" value="1"/>
</dbReference>
<keyword evidence="11" id="KW-1185">Reference proteome</keyword>
<proteinExistence type="inferred from homology"/>
<keyword evidence="6 8" id="KW-0460">Magnesium</keyword>
<dbReference type="GO" id="GO:0000287">
    <property type="term" value="F:magnesium ion binding"/>
    <property type="evidence" value="ECO:0007669"/>
    <property type="project" value="UniProtKB-UniRule"/>
</dbReference>
<evidence type="ECO:0000256" key="4">
    <source>
        <dbReference type="ARBA" id="ARBA00022723"/>
    </source>
</evidence>
<name>A0A5B8W309_9SPHI</name>
<evidence type="ECO:0000256" key="2">
    <source>
        <dbReference type="ARBA" id="ARBA00022649"/>
    </source>
</evidence>
<feature type="binding site" evidence="8">
    <location>
        <position position="9"/>
    </location>
    <ligand>
        <name>Mg(2+)</name>
        <dbReference type="ChEBI" id="CHEBI:18420"/>
    </ligand>
</feature>
<dbReference type="PANTHER" id="PTHR33653:SF1">
    <property type="entry name" value="RIBONUCLEASE VAPC2"/>
    <property type="match status" value="1"/>
</dbReference>
<comment type="cofactor">
    <cofactor evidence="1 8">
        <name>Mg(2+)</name>
        <dbReference type="ChEBI" id="CHEBI:18420"/>
    </cofactor>
</comment>
<keyword evidence="8" id="KW-0800">Toxin</keyword>
<gene>
    <name evidence="8" type="primary">vapC</name>
    <name evidence="10" type="ORF">FSB76_15725</name>
</gene>
<dbReference type="InterPro" id="IPR050556">
    <property type="entry name" value="Type_II_TA_system_RNase"/>
</dbReference>
<dbReference type="SUPFAM" id="SSF88723">
    <property type="entry name" value="PIN domain-like"/>
    <property type="match status" value="1"/>
</dbReference>
<sequence length="134" mass="15294">MAAEKIICDTDVIIDYFDTRKSRHEETRIILEQKIGFQHILISSITKMELISGANNKADLHKISKDINRFGVLLINPEINLRAIDLVQSYRLSHGLAIADAMIAATAIQTELKLFTYNIKDFKFISKLSLYKPE</sequence>
<feature type="binding site" evidence="8">
    <location>
        <position position="100"/>
    </location>
    <ligand>
        <name>Mg(2+)</name>
        <dbReference type="ChEBI" id="CHEBI:18420"/>
    </ligand>
</feature>
<feature type="domain" description="PIN" evidence="9">
    <location>
        <begin position="6"/>
        <end position="120"/>
    </location>
</feature>
<evidence type="ECO:0000256" key="1">
    <source>
        <dbReference type="ARBA" id="ARBA00001946"/>
    </source>
</evidence>
<dbReference type="InterPro" id="IPR002716">
    <property type="entry name" value="PIN_dom"/>
</dbReference>
<dbReference type="AlphaFoldDB" id="A0A5B8W309"/>
<keyword evidence="2 8" id="KW-1277">Toxin-antitoxin system</keyword>
<dbReference type="Pfam" id="PF01850">
    <property type="entry name" value="PIN"/>
    <property type="match status" value="1"/>
</dbReference>
<organism evidence="10 11">
    <name type="scientific">Mucilaginibacter ginsenosidivorax</name>
    <dbReference type="NCBI Taxonomy" id="862126"/>
    <lineage>
        <taxon>Bacteria</taxon>
        <taxon>Pseudomonadati</taxon>
        <taxon>Bacteroidota</taxon>
        <taxon>Sphingobacteriia</taxon>
        <taxon>Sphingobacteriales</taxon>
        <taxon>Sphingobacteriaceae</taxon>
        <taxon>Mucilaginibacter</taxon>
    </lineage>
</organism>
<comment type="similarity">
    <text evidence="7 8">Belongs to the PINc/VapC protein family.</text>
</comment>
<evidence type="ECO:0000256" key="6">
    <source>
        <dbReference type="ARBA" id="ARBA00022842"/>
    </source>
</evidence>
<evidence type="ECO:0000256" key="7">
    <source>
        <dbReference type="ARBA" id="ARBA00038093"/>
    </source>
</evidence>
<dbReference type="EC" id="3.1.-.-" evidence="8"/>
<reference evidence="10 11" key="1">
    <citation type="journal article" date="2013" name="J. Microbiol.">
        <title>Mucilaginibacter ginsenosidivorax sp. nov., with ginsenoside converting activity isolated from sediment.</title>
        <authorList>
            <person name="Kim J.K."/>
            <person name="Choi T.E."/>
            <person name="Liu Q.M."/>
            <person name="Park H.Y."/>
            <person name="Yi T.H."/>
            <person name="Yoon M.H."/>
            <person name="Kim S.C."/>
            <person name="Im W.T."/>
        </authorList>
    </citation>
    <scope>NUCLEOTIDE SEQUENCE [LARGE SCALE GENOMIC DNA]</scope>
    <source>
        <strain evidence="10 11">KHI28</strain>
    </source>
</reference>
<keyword evidence="3 8" id="KW-0540">Nuclease</keyword>
<evidence type="ECO:0000259" key="9">
    <source>
        <dbReference type="Pfam" id="PF01850"/>
    </source>
</evidence>
<dbReference type="GO" id="GO:0016787">
    <property type="term" value="F:hydrolase activity"/>
    <property type="evidence" value="ECO:0007669"/>
    <property type="project" value="UniProtKB-KW"/>
</dbReference>
<evidence type="ECO:0000256" key="5">
    <source>
        <dbReference type="ARBA" id="ARBA00022801"/>
    </source>
</evidence>
<keyword evidence="5 8" id="KW-0378">Hydrolase</keyword>
<dbReference type="EMBL" id="CP042437">
    <property type="protein sequence ID" value="QEC77322.1"/>
    <property type="molecule type" value="Genomic_DNA"/>
</dbReference>
<dbReference type="InterPro" id="IPR029060">
    <property type="entry name" value="PIN-like_dom_sf"/>
</dbReference>
<dbReference type="RefSeq" id="WP_147054904.1">
    <property type="nucleotide sequence ID" value="NZ_CP042437.1"/>
</dbReference>
<dbReference type="OrthoDB" id="5368631at2"/>
<evidence type="ECO:0000256" key="8">
    <source>
        <dbReference type="HAMAP-Rule" id="MF_00265"/>
    </source>
</evidence>
<evidence type="ECO:0000313" key="10">
    <source>
        <dbReference type="EMBL" id="QEC77322.1"/>
    </source>
</evidence>
<dbReference type="CDD" id="cd18741">
    <property type="entry name" value="PIN_VapC4-5_FitB-like"/>
    <property type="match status" value="1"/>
</dbReference>
<evidence type="ECO:0000313" key="11">
    <source>
        <dbReference type="Proteomes" id="UP000321362"/>
    </source>
</evidence>
<protein>
    <recommendedName>
        <fullName evidence="8">Ribonuclease VapC</fullName>
        <shortName evidence="8">RNase VapC</shortName>
        <ecNumber evidence="8">3.1.-.-</ecNumber>
    </recommendedName>
    <alternativeName>
        <fullName evidence="8">Toxin VapC</fullName>
    </alternativeName>
</protein>
<dbReference type="GO" id="GO:0090729">
    <property type="term" value="F:toxin activity"/>
    <property type="evidence" value="ECO:0007669"/>
    <property type="project" value="UniProtKB-KW"/>
</dbReference>
<dbReference type="Gene3D" id="3.40.50.1010">
    <property type="entry name" value="5'-nuclease"/>
    <property type="match status" value="1"/>
</dbReference>
<dbReference type="Proteomes" id="UP000321362">
    <property type="component" value="Chromosome"/>
</dbReference>
<accession>A0A5B8W309</accession>
<comment type="function">
    <text evidence="8">Toxic component of a toxin-antitoxin (TA) system. An RNase.</text>
</comment>
<keyword evidence="4 8" id="KW-0479">Metal-binding</keyword>
<dbReference type="KEGG" id="mgk:FSB76_15725"/>
<dbReference type="InterPro" id="IPR022907">
    <property type="entry name" value="VapC_family"/>
</dbReference>
<evidence type="ECO:0000256" key="3">
    <source>
        <dbReference type="ARBA" id="ARBA00022722"/>
    </source>
</evidence>
<dbReference type="HAMAP" id="MF_00265">
    <property type="entry name" value="VapC_Nob1"/>
    <property type="match status" value="1"/>
</dbReference>
<dbReference type="GO" id="GO:0004540">
    <property type="term" value="F:RNA nuclease activity"/>
    <property type="evidence" value="ECO:0007669"/>
    <property type="project" value="InterPro"/>
</dbReference>